<dbReference type="GO" id="GO:0140291">
    <property type="term" value="P:peptidyl-glutamate ADP-deribosylation"/>
    <property type="evidence" value="ECO:0007669"/>
    <property type="project" value="TreeGrafter"/>
</dbReference>
<protein>
    <submittedName>
        <fullName evidence="3">O-acetyl-ADP-ribose deacetylase C6orf130</fullName>
    </submittedName>
</protein>
<feature type="region of interest" description="Disordered" evidence="1">
    <location>
        <begin position="1"/>
        <end position="22"/>
    </location>
</feature>
<reference evidence="3" key="1">
    <citation type="submission" date="2015-07" db="EMBL/GenBank/DDBJ databases">
        <title>Transcriptome Assembly of Anthurium amnicola.</title>
        <authorList>
            <person name="Suzuki J."/>
        </authorList>
    </citation>
    <scope>NUCLEOTIDE SEQUENCE</scope>
</reference>
<accession>A0A1D1XP44</accession>
<dbReference type="InterPro" id="IPR043472">
    <property type="entry name" value="Macro_dom-like"/>
</dbReference>
<evidence type="ECO:0000256" key="1">
    <source>
        <dbReference type="SAM" id="MobiDB-lite"/>
    </source>
</evidence>
<dbReference type="SUPFAM" id="SSF52949">
    <property type="entry name" value="Macro domain-like"/>
    <property type="match status" value="1"/>
</dbReference>
<feature type="domain" description="Macro" evidence="2">
    <location>
        <begin position="19"/>
        <end position="171"/>
    </location>
</feature>
<dbReference type="Gene3D" id="3.40.220.10">
    <property type="entry name" value="Leucine Aminopeptidase, subunit E, domain 1"/>
    <property type="match status" value="1"/>
</dbReference>
<dbReference type="CDD" id="cd02901">
    <property type="entry name" value="Macro_Poa1p-like"/>
    <property type="match status" value="1"/>
</dbReference>
<evidence type="ECO:0000313" key="3">
    <source>
        <dbReference type="EMBL" id="JAT44141.1"/>
    </source>
</evidence>
<dbReference type="PANTHER" id="PTHR12521">
    <property type="entry name" value="PROTEIN C6ORF130"/>
    <property type="match status" value="1"/>
</dbReference>
<dbReference type="Pfam" id="PF01661">
    <property type="entry name" value="Macro"/>
    <property type="match status" value="1"/>
</dbReference>
<organism evidence="3">
    <name type="scientific">Anthurium amnicola</name>
    <dbReference type="NCBI Taxonomy" id="1678845"/>
    <lineage>
        <taxon>Eukaryota</taxon>
        <taxon>Viridiplantae</taxon>
        <taxon>Streptophyta</taxon>
        <taxon>Embryophyta</taxon>
        <taxon>Tracheophyta</taxon>
        <taxon>Spermatophyta</taxon>
        <taxon>Magnoliopsida</taxon>
        <taxon>Liliopsida</taxon>
        <taxon>Araceae</taxon>
        <taxon>Pothoideae</taxon>
        <taxon>Potheae</taxon>
        <taxon>Anthurium</taxon>
    </lineage>
</organism>
<evidence type="ECO:0000259" key="2">
    <source>
        <dbReference type="PROSITE" id="PS51154"/>
    </source>
</evidence>
<dbReference type="InterPro" id="IPR050892">
    <property type="entry name" value="ADP-ribose_metab_enzymes"/>
</dbReference>
<dbReference type="PANTHER" id="PTHR12521:SF0">
    <property type="entry name" value="ADP-RIBOSE GLYCOHYDROLASE OARD1"/>
    <property type="match status" value="1"/>
</dbReference>
<proteinExistence type="predicted"/>
<dbReference type="InterPro" id="IPR002589">
    <property type="entry name" value="Macro_dom"/>
</dbReference>
<dbReference type="AlphaFoldDB" id="A0A1D1XP44"/>
<sequence>MFTDQSFQVNTNKLNTDPVASQNTTPNNKFIFEEIEGNLFADAQENSSLAHCVSEDFKMGKGIAKIFKHKYQGVEELVNQHKKIGQTATLKRGNRYIFYIITKKKYYQIPKPEDFELALWDLRKVCEELNVKHLSLPRIGTGLDKFPLEYVINAITKIFEGCDMRMTMFYL</sequence>
<dbReference type="EMBL" id="GDJX01023795">
    <property type="protein sequence ID" value="JAT44141.1"/>
    <property type="molecule type" value="Transcribed_RNA"/>
</dbReference>
<name>A0A1D1XP44_9ARAE</name>
<gene>
    <name evidence="3" type="primary">C6orf130_0</name>
    <name evidence="3" type="ORF">g.1657</name>
</gene>
<dbReference type="PROSITE" id="PS51154">
    <property type="entry name" value="MACRO"/>
    <property type="match status" value="1"/>
</dbReference>